<dbReference type="EMBL" id="QDHA01000040">
    <property type="protein sequence ID" value="RCJ07224.1"/>
    <property type="molecule type" value="Genomic_DNA"/>
</dbReference>
<evidence type="ECO:0000313" key="2">
    <source>
        <dbReference type="Proteomes" id="UP000253501"/>
    </source>
</evidence>
<dbReference type="Proteomes" id="UP000253501">
    <property type="component" value="Unassembled WGS sequence"/>
</dbReference>
<reference evidence="1 2" key="1">
    <citation type="submission" date="2018-04" db="EMBL/GenBank/DDBJ databases">
        <title>Cupriavidus necator CR12 genome sequencing and assembly.</title>
        <authorList>
            <person name="Ben Fekih I."/>
            <person name="Mazhar H.S."/>
            <person name="Bello S.K."/>
            <person name="Rensing C."/>
        </authorList>
    </citation>
    <scope>NUCLEOTIDE SEQUENCE [LARGE SCALE GENOMIC DNA]</scope>
    <source>
        <strain evidence="1 2">CR12</strain>
    </source>
</reference>
<gene>
    <name evidence="1" type="ORF">DDK22_17600</name>
</gene>
<evidence type="ECO:0000313" key="1">
    <source>
        <dbReference type="EMBL" id="RCJ07224.1"/>
    </source>
</evidence>
<protein>
    <submittedName>
        <fullName evidence="1">Uncharacterized protein</fullName>
    </submittedName>
</protein>
<comment type="caution">
    <text evidence="1">The sequence shown here is derived from an EMBL/GenBank/DDBJ whole genome shotgun (WGS) entry which is preliminary data.</text>
</comment>
<proteinExistence type="predicted"/>
<accession>A0A367PI38</accession>
<name>A0A367PI38_CUPNE</name>
<dbReference type="AlphaFoldDB" id="A0A367PI38"/>
<sequence length="111" mass="12363">MRHIYSVEKGEGEYDPTFDPLNNQSDFFRMLMSGRICFEREGETAVVAFDMLGRRHAEAILDGDVAGAARMAAVKLAAKVVIEEPEVQFLAAHGINAEPTSFAITQRDLFR</sequence>
<organism evidence="1 2">
    <name type="scientific">Cupriavidus necator</name>
    <name type="common">Alcaligenes eutrophus</name>
    <name type="synonym">Ralstonia eutropha</name>
    <dbReference type="NCBI Taxonomy" id="106590"/>
    <lineage>
        <taxon>Bacteria</taxon>
        <taxon>Pseudomonadati</taxon>
        <taxon>Pseudomonadota</taxon>
        <taxon>Betaproteobacteria</taxon>
        <taxon>Burkholderiales</taxon>
        <taxon>Burkholderiaceae</taxon>
        <taxon>Cupriavidus</taxon>
    </lineage>
</organism>